<gene>
    <name evidence="3" type="ORF">A4D02_00220</name>
</gene>
<evidence type="ECO:0000259" key="2">
    <source>
        <dbReference type="Pfam" id="PF21601"/>
    </source>
</evidence>
<comment type="caution">
    <text evidence="3">The sequence shown here is derived from an EMBL/GenBank/DDBJ whole genome shotgun (WGS) entry which is preliminary data.</text>
</comment>
<sequence length="322" mass="36178">MKKALIVPAVIIVLLIGCRPEENPDQLIAVNQSLEYANGVMQEAGDMVYEELLERQKDPRDADHPALWLARAKQIKQYADSLGNFIKNIKSELITQSDSLKKDYVELTKQLHNEDGVGQQLLNKLTDFKDSASSILTPEEKKLEYYRRSEIGHILETGPLLPAYRDSLPADKKVDYKKKWLEKSFGRTSALMAMIMLNKIEADVLATEKEFITYCDFRASFHGCIVRYDLFKAVAILSSSYVKAGQAIEVTAAVGQFIDAMKPRITIDGKEVQVGECATAVYKFIAAGKPGKYTVPITFQYYKPDGTKDSIATTREYIIAEN</sequence>
<evidence type="ECO:0000313" key="3">
    <source>
        <dbReference type="EMBL" id="OQP54789.1"/>
    </source>
</evidence>
<organism evidence="3 4">
    <name type="scientific">Niastella koreensis</name>
    <dbReference type="NCBI Taxonomy" id="354356"/>
    <lineage>
        <taxon>Bacteria</taxon>
        <taxon>Pseudomonadati</taxon>
        <taxon>Bacteroidota</taxon>
        <taxon>Chitinophagia</taxon>
        <taxon>Chitinophagales</taxon>
        <taxon>Chitinophagaceae</taxon>
        <taxon>Niastella</taxon>
    </lineage>
</organism>
<feature type="domain" description="Gliding motility-associated protein GldM N-terminal" evidence="1">
    <location>
        <begin position="28"/>
        <end position="214"/>
    </location>
</feature>
<name>A0ABX3P492_9BACT</name>
<dbReference type="InterPro" id="IPR022720">
    <property type="entry name" value="Motility-assoc_prot_GldM_N"/>
</dbReference>
<protein>
    <recommendedName>
        <fullName evidence="5">Gliding motility-associated protein GldM N-terminal domain-containing protein</fullName>
    </recommendedName>
</protein>
<dbReference type="Pfam" id="PF21601">
    <property type="entry name" value="GldM_2nd"/>
    <property type="match status" value="1"/>
</dbReference>
<proteinExistence type="predicted"/>
<keyword evidence="4" id="KW-1185">Reference proteome</keyword>
<evidence type="ECO:0000259" key="1">
    <source>
        <dbReference type="Pfam" id="PF12081"/>
    </source>
</evidence>
<evidence type="ECO:0008006" key="5">
    <source>
        <dbReference type="Google" id="ProtNLM"/>
    </source>
</evidence>
<dbReference type="RefSeq" id="WP_014222322.1">
    <property type="nucleotide sequence ID" value="NZ_LWBO01000001.1"/>
</dbReference>
<accession>A0ABX3P492</accession>
<evidence type="ECO:0000313" key="4">
    <source>
        <dbReference type="Proteomes" id="UP000192277"/>
    </source>
</evidence>
<dbReference type="InterPro" id="IPR048405">
    <property type="entry name" value="GldM_Ig-like-1"/>
</dbReference>
<feature type="domain" description="Gliding motility-associated protein GldM first immunoglobulin-like" evidence="2">
    <location>
        <begin position="226"/>
        <end position="320"/>
    </location>
</feature>
<dbReference type="PROSITE" id="PS51257">
    <property type="entry name" value="PROKAR_LIPOPROTEIN"/>
    <property type="match status" value="1"/>
</dbReference>
<dbReference type="Pfam" id="PF12081">
    <property type="entry name" value="GldM_1st"/>
    <property type="match status" value="1"/>
</dbReference>
<dbReference type="Proteomes" id="UP000192277">
    <property type="component" value="Unassembled WGS sequence"/>
</dbReference>
<dbReference type="EMBL" id="LWBO01000001">
    <property type="protein sequence ID" value="OQP54789.1"/>
    <property type="molecule type" value="Genomic_DNA"/>
</dbReference>
<reference evidence="3 4" key="1">
    <citation type="submission" date="2016-04" db="EMBL/GenBank/DDBJ databases">
        <authorList>
            <person name="Chen L."/>
            <person name="Zhuang W."/>
            <person name="Wang G."/>
        </authorList>
    </citation>
    <scope>NUCLEOTIDE SEQUENCE [LARGE SCALE GENOMIC DNA]</scope>
    <source>
        <strain evidence="4">GR20</strain>
    </source>
</reference>